<dbReference type="Proteomes" id="UP000243200">
    <property type="component" value="Unassembled WGS sequence"/>
</dbReference>
<proteinExistence type="predicted"/>
<dbReference type="VEuPathDB" id="PlasmoDB:POWCR01_000185500"/>
<dbReference type="AlphaFoldDB" id="A0A1C3KJU2"/>
<organism evidence="2 3">
    <name type="scientific">Plasmodium ovale</name>
    <name type="common">malaria parasite P. ovale</name>
    <dbReference type="NCBI Taxonomy" id="36330"/>
    <lineage>
        <taxon>Eukaryota</taxon>
        <taxon>Sar</taxon>
        <taxon>Alveolata</taxon>
        <taxon>Apicomplexa</taxon>
        <taxon>Aconoidasida</taxon>
        <taxon>Haemosporida</taxon>
        <taxon>Plasmodiidae</taxon>
        <taxon>Plasmodium</taxon>
        <taxon>Plasmodium (Plasmodium)</taxon>
    </lineage>
</organism>
<dbReference type="VEuPathDB" id="PlasmoDB:PocGH01_00095700"/>
<sequence>MSEDIKVSDLPSIKYYIELKNSVHYGILQNYNKSNSPKEKIDLWITNFKLNMEKYLMNSSEKFSLNSEKRCRDICYLAYDTIQKIYSLRDNIFETHHWKEKIQDFRDKYLISNSYFKCNNIFQYYKSKEKVLDDFCEDSTYIRENNKKIQNSTHCETINENMSNRKTQLMDILLEEERKKIYTVVNNECSIQKLDTIFSPISCIPNEKSPLALDDAGSGVSTDHSPAQEEASGTSLLLPSGAFESEGKHSLEEPTEDGINNAIGLSSIPILGIFAFSFLLYKFTPIGHKFSAYWKKERNVFFNHNDDLANGLLENTSNSSDIYSENNKYNVSYHTEQK</sequence>
<evidence type="ECO:0000313" key="3">
    <source>
        <dbReference type="Proteomes" id="UP000243200"/>
    </source>
</evidence>
<reference evidence="2 3" key="1">
    <citation type="submission" date="2016-06" db="EMBL/GenBank/DDBJ databases">
        <authorList>
            <consortium name="Pathogen Informatics"/>
        </authorList>
    </citation>
    <scope>NUCLEOTIDE SEQUENCE [LARGE SCALE GENOMIC DNA]</scope>
</reference>
<dbReference type="Pfam" id="PF05795">
    <property type="entry name" value="Plasmodium_Vir"/>
    <property type="match status" value="1"/>
</dbReference>
<dbReference type="InterPro" id="IPR008780">
    <property type="entry name" value="Plasmodium_Vir"/>
</dbReference>
<evidence type="ECO:0000313" key="2">
    <source>
        <dbReference type="EMBL" id="SBT74118.1"/>
    </source>
</evidence>
<dbReference type="EMBL" id="FLRJ01000647">
    <property type="protein sequence ID" value="SBT74118.1"/>
    <property type="molecule type" value="Genomic_DNA"/>
</dbReference>
<evidence type="ECO:0000256" key="1">
    <source>
        <dbReference type="SAM" id="MobiDB-lite"/>
    </source>
</evidence>
<name>A0A1C3KJU2_PLAOA</name>
<gene>
    <name evidence="2" type="primary">PowCR01_000185500</name>
    <name evidence="2" type="ORF">POWCR01_000185500</name>
</gene>
<accession>A0A1C3KJU2</accession>
<protein>
    <submittedName>
        <fullName evidence="2">PIR protein</fullName>
    </submittedName>
</protein>
<dbReference type="OrthoDB" id="10310738at2759"/>
<feature type="compositionally biased region" description="Polar residues" evidence="1">
    <location>
        <begin position="219"/>
        <end position="236"/>
    </location>
</feature>
<feature type="region of interest" description="Disordered" evidence="1">
    <location>
        <begin position="214"/>
        <end position="236"/>
    </location>
</feature>